<organism evidence="2 3">
    <name type="scientific">Agrobacterium vitis</name>
    <name type="common">Rhizobium vitis</name>
    <dbReference type="NCBI Taxonomy" id="373"/>
    <lineage>
        <taxon>Bacteria</taxon>
        <taxon>Pseudomonadati</taxon>
        <taxon>Pseudomonadota</taxon>
        <taxon>Alphaproteobacteria</taxon>
        <taxon>Hyphomicrobiales</taxon>
        <taxon>Rhizobiaceae</taxon>
        <taxon>Rhizobium/Agrobacterium group</taxon>
        <taxon>Agrobacterium</taxon>
    </lineage>
</organism>
<feature type="region of interest" description="Disordered" evidence="1">
    <location>
        <begin position="33"/>
        <end position="52"/>
    </location>
</feature>
<feature type="compositionally biased region" description="Basic and acidic residues" evidence="1">
    <location>
        <begin position="41"/>
        <end position="52"/>
    </location>
</feature>
<name>A0A6L6VKI8_AGRVI</name>
<evidence type="ECO:0000313" key="2">
    <source>
        <dbReference type="EMBL" id="MUZ76244.1"/>
    </source>
</evidence>
<reference evidence="2 3" key="1">
    <citation type="submission" date="2019-12" db="EMBL/GenBank/DDBJ databases">
        <title>Whole-genome sequencing of Allorhizobium vitis.</title>
        <authorList>
            <person name="Gan H.M."/>
            <person name="Szegedi E."/>
            <person name="Burr T."/>
            <person name="Savka M.A."/>
        </authorList>
    </citation>
    <scope>NUCLEOTIDE SEQUENCE [LARGE SCALE GENOMIC DNA]</scope>
    <source>
        <strain evidence="2 3">CG516</strain>
    </source>
</reference>
<dbReference type="AlphaFoldDB" id="A0A6L6VKI8"/>
<dbReference type="Proteomes" id="UP000477951">
    <property type="component" value="Unassembled WGS sequence"/>
</dbReference>
<dbReference type="Pfam" id="PF10122">
    <property type="entry name" value="Zn_ribbon_Com"/>
    <property type="match status" value="1"/>
</dbReference>
<evidence type="ECO:0000256" key="1">
    <source>
        <dbReference type="SAM" id="MobiDB-lite"/>
    </source>
</evidence>
<dbReference type="EMBL" id="WPHR01000059">
    <property type="protein sequence ID" value="MUZ76244.1"/>
    <property type="molecule type" value="Genomic_DNA"/>
</dbReference>
<dbReference type="InterPro" id="IPR019294">
    <property type="entry name" value="Translation_reg_Com"/>
</dbReference>
<keyword evidence="2" id="KW-0238">DNA-binding</keyword>
<proteinExistence type="predicted"/>
<comment type="caution">
    <text evidence="2">The sequence shown here is derived from an EMBL/GenBank/DDBJ whole genome shotgun (WGS) entry which is preliminary data.</text>
</comment>
<accession>A0A6L6VKI8</accession>
<evidence type="ECO:0000313" key="3">
    <source>
        <dbReference type="Proteomes" id="UP000477951"/>
    </source>
</evidence>
<dbReference type="GO" id="GO:0003677">
    <property type="term" value="F:DNA binding"/>
    <property type="evidence" value="ECO:0007669"/>
    <property type="project" value="UniProtKB-KW"/>
</dbReference>
<sequence>MHCGSCRALLFKAERGAIAKAIEIKCRRCGSFNHLRPAEPAPDRQQRQSETA</sequence>
<protein>
    <submittedName>
        <fullName evidence="2">Com family DNA-binding transcriptional regulator</fullName>
    </submittedName>
</protein>
<gene>
    <name evidence="2" type="ORF">GOZ90_26830</name>
</gene>